<protein>
    <submittedName>
        <fullName evidence="1">Uncharacterized protein</fullName>
    </submittedName>
</protein>
<organism evidence="1 2">
    <name type="scientific">Anaerocolumna jejuensis DSM 15929</name>
    <dbReference type="NCBI Taxonomy" id="1121322"/>
    <lineage>
        <taxon>Bacteria</taxon>
        <taxon>Bacillati</taxon>
        <taxon>Bacillota</taxon>
        <taxon>Clostridia</taxon>
        <taxon>Lachnospirales</taxon>
        <taxon>Lachnospiraceae</taxon>
        <taxon>Anaerocolumna</taxon>
    </lineage>
</organism>
<reference evidence="1 2" key="1">
    <citation type="submission" date="2016-11" db="EMBL/GenBank/DDBJ databases">
        <authorList>
            <person name="Jaros S."/>
            <person name="Januszkiewicz K."/>
            <person name="Wedrychowicz H."/>
        </authorList>
    </citation>
    <scope>NUCLEOTIDE SEQUENCE [LARGE SCALE GENOMIC DNA]</scope>
    <source>
        <strain evidence="1 2">DSM 15929</strain>
    </source>
</reference>
<dbReference type="EMBL" id="FRAC01000006">
    <property type="protein sequence ID" value="SHJ57684.1"/>
    <property type="molecule type" value="Genomic_DNA"/>
</dbReference>
<evidence type="ECO:0000313" key="2">
    <source>
        <dbReference type="Proteomes" id="UP000184386"/>
    </source>
</evidence>
<accession>A0A1M6KFH1</accession>
<sequence>MGYAVGGYSAFKHLDGLINQIDETKKLVGSEGDKEDLDAQLSLLAEIKEYEMGFTWLKQRDFKEKVKQYITNGFDYKLLMEVYGATYDRLRGSMHYANSEFQKHIGQNTLKLIEAGDVAVAQLQFYKTAGLLKDTDIFPQTLLDLLPEQKYSTRSLSSCEKELRFLYNHSLSTMQSRLSKLDKENLQYIQWVLHSDSATATEAKSKLLYFLLGGVEPRDAEAYIKNIDE</sequence>
<dbReference type="AlphaFoldDB" id="A0A1M6KFH1"/>
<evidence type="ECO:0000313" key="1">
    <source>
        <dbReference type="EMBL" id="SHJ57684.1"/>
    </source>
</evidence>
<dbReference type="Proteomes" id="UP000184386">
    <property type="component" value="Unassembled WGS sequence"/>
</dbReference>
<dbReference type="RefSeq" id="WP_073272463.1">
    <property type="nucleotide sequence ID" value="NZ_FRAC01000006.1"/>
</dbReference>
<name>A0A1M6KFH1_9FIRM</name>
<keyword evidence="2" id="KW-1185">Reference proteome</keyword>
<gene>
    <name evidence="1" type="ORF">SAMN02745136_00434</name>
</gene>
<proteinExistence type="predicted"/>